<reference evidence="8" key="1">
    <citation type="submission" date="2016-05" db="EMBL/GenBank/DDBJ databases">
        <title>Comparative genomics of biotechnologically important yeasts.</title>
        <authorList>
            <consortium name="DOE Joint Genome Institute"/>
            <person name="Riley R."/>
            <person name="Haridas S."/>
            <person name="Wolfe K.H."/>
            <person name="Lopes M.R."/>
            <person name="Hittinger C.T."/>
            <person name="Goker M."/>
            <person name="Salamov A."/>
            <person name="Wisecaver J."/>
            <person name="Long T.M."/>
            <person name="Aerts A.L."/>
            <person name="Barry K."/>
            <person name="Choi C."/>
            <person name="Clum A."/>
            <person name="Coughlan A.Y."/>
            <person name="Deshpande S."/>
            <person name="Douglass A.P."/>
            <person name="Hanson S.J."/>
            <person name="Klenk H.-P."/>
            <person name="Labutti K."/>
            <person name="Lapidus A."/>
            <person name="Lindquist E."/>
            <person name="Lipzen A."/>
            <person name="Meier-Kolthoff J.P."/>
            <person name="Ohm R.A."/>
            <person name="Otillar R.P."/>
            <person name="Pangilinan J."/>
            <person name="Peng Y."/>
            <person name="Rokas A."/>
            <person name="Rosa C.A."/>
            <person name="Scheuner C."/>
            <person name="Sibirny A.A."/>
            <person name="Slot J.C."/>
            <person name="Stielow J.B."/>
            <person name="Sun H."/>
            <person name="Kurtzman C.P."/>
            <person name="Blackwell M."/>
            <person name="Grigoriev I.V."/>
            <person name="Jeffries T.W."/>
        </authorList>
    </citation>
    <scope>NUCLEOTIDE SEQUENCE [LARGE SCALE GENOMIC DNA]</scope>
    <source>
        <strain evidence="8">NRRL Y-17324</strain>
    </source>
</reference>
<evidence type="ECO:0000256" key="2">
    <source>
        <dbReference type="ARBA" id="ARBA00007991"/>
    </source>
</evidence>
<evidence type="ECO:0000256" key="1">
    <source>
        <dbReference type="ARBA" id="ARBA00004123"/>
    </source>
</evidence>
<gene>
    <name evidence="7" type="ORF">CANTADRAFT_83175</name>
</gene>
<organism evidence="7 8">
    <name type="scientific">Suhomyces tanzawaensis NRRL Y-17324</name>
    <dbReference type="NCBI Taxonomy" id="984487"/>
    <lineage>
        <taxon>Eukaryota</taxon>
        <taxon>Fungi</taxon>
        <taxon>Dikarya</taxon>
        <taxon>Ascomycota</taxon>
        <taxon>Saccharomycotina</taxon>
        <taxon>Pichiomycetes</taxon>
        <taxon>Debaryomycetaceae</taxon>
        <taxon>Suhomyces</taxon>
    </lineage>
</organism>
<sequence length="982" mass="113780">MTLGLTFENLLMVLALAGDSNRNPSQKRDEAQLKVWEIEPGYHSVLQQVYLSHEVTLDKRWLAVILFKNGIDKYWRSSKQHAIRREEKEQIKSNVFNLINEKNNQLMVQNAHAISRIARFDYPNEWPNLFQDISQSLNRYIMANDLVSTNNLLIILNRIVKTISLVIIGKSRSAMQQNTGELISTLFNLYIKSFQEWTENLNLGLMEICYLALKNLRRILPETFDVLIENQQFIDFLAISVDHMQLLIVEHDKYSSDLIERYVKCYSKLYLDLLHGNPTNFVLLSCSKKILTTYISLLEHKADLIYHSSEDNDFWEILALKGFLILKRIITYLFKKGSISLKQRNNKEQVDQSIADLKQFFSRELLQNICDLIITWYLKLKPSDLESWQIEPEEWFNEELSSNWEYQIRACAENLFQDLIKFFKDDLGDYIIQKIASSITTNDSLTASSPEISEELLVRDSLYCTFQLSSYSIADQANFDQLLTEIFLPQGYATKNKIIQRRICLILNEWVPVKCSKENKIEIYKLLNHFLATSNDKIVRISTIQTLKVIIKDWDFVKADFQPFLTETIRLIIDVLSQMQLVETKLFILDTISVIIEQNNPLISRESLFEILLMVPSYWEAAYSSTQNESILRNSLLRLLKSLVISLNENSHEAHSFILPVIANCCSPTSEDYSLLSEDGYELWLAILQFNQGAADDSLVKLYELLPSALMNSTEILPIILSIARSYSLYDFPFAESPITQEILKILAGYLPAMRDDSFNIFIAFMDILFLKLSSNETFIESIISSGLFKAMAEYVFSDSQSIPQINKIFVVFSRLSANPDIFFKILAHLSIDPKSFVDLWLKMYTNNGNPRNKKINLMGLLNLTSFGVINSIALHDELLETVKKTFFFLEEVNENEQGTCEAYQQDFIYEDIDDYSYLDPDIKPHGEKLRYQHLLDTCDPLYKTNLKNFLIEGLQMVRLKVGDSFLTLVNDQYVKDQLGLN</sequence>
<dbReference type="Pfam" id="PF08389">
    <property type="entry name" value="Xpo1"/>
    <property type="match status" value="1"/>
</dbReference>
<dbReference type="PANTHER" id="PTHR10997:SF7">
    <property type="entry name" value="IMPORTIN-11"/>
    <property type="match status" value="1"/>
</dbReference>
<dbReference type="Proteomes" id="UP000094285">
    <property type="component" value="Unassembled WGS sequence"/>
</dbReference>
<feature type="domain" description="Importin N-terminal" evidence="6">
    <location>
        <begin position="29"/>
        <end position="101"/>
    </location>
</feature>
<dbReference type="InterPro" id="IPR013598">
    <property type="entry name" value="Exportin-1/Importin-b-like"/>
</dbReference>
<evidence type="ECO:0000313" key="8">
    <source>
        <dbReference type="Proteomes" id="UP000094285"/>
    </source>
</evidence>
<dbReference type="GO" id="GO:0005829">
    <property type="term" value="C:cytosol"/>
    <property type="evidence" value="ECO:0007669"/>
    <property type="project" value="TreeGrafter"/>
</dbReference>
<keyword evidence="5" id="KW-0732">Signal</keyword>
<dbReference type="Gene3D" id="1.25.10.10">
    <property type="entry name" value="Leucine-rich Repeat Variant"/>
    <property type="match status" value="1"/>
</dbReference>
<accession>A0A1E4SH83</accession>
<keyword evidence="3" id="KW-0813">Transport</keyword>
<protein>
    <submittedName>
        <fullName evidence="7">ARM repeat-containing protein</fullName>
    </submittedName>
</protein>
<proteinExistence type="inferred from homology"/>
<dbReference type="GO" id="GO:0005635">
    <property type="term" value="C:nuclear envelope"/>
    <property type="evidence" value="ECO:0007669"/>
    <property type="project" value="TreeGrafter"/>
</dbReference>
<keyword evidence="8" id="KW-1185">Reference proteome</keyword>
<evidence type="ECO:0000256" key="3">
    <source>
        <dbReference type="ARBA" id="ARBA00022448"/>
    </source>
</evidence>
<evidence type="ECO:0000256" key="4">
    <source>
        <dbReference type="ARBA" id="ARBA00023242"/>
    </source>
</evidence>
<dbReference type="GO" id="GO:0061608">
    <property type="term" value="F:nuclear import signal receptor activity"/>
    <property type="evidence" value="ECO:0007669"/>
    <property type="project" value="EnsemblFungi"/>
</dbReference>
<feature type="signal peptide" evidence="5">
    <location>
        <begin position="1"/>
        <end position="17"/>
    </location>
</feature>
<dbReference type="InterPro" id="IPR058669">
    <property type="entry name" value="TPR_IPO7/11-like"/>
</dbReference>
<evidence type="ECO:0000313" key="7">
    <source>
        <dbReference type="EMBL" id="ODV78847.1"/>
    </source>
</evidence>
<dbReference type="InterPro" id="IPR011989">
    <property type="entry name" value="ARM-like"/>
</dbReference>
<dbReference type="RefSeq" id="XP_020063969.1">
    <property type="nucleotide sequence ID" value="XM_020211276.1"/>
</dbReference>
<dbReference type="PANTHER" id="PTHR10997">
    <property type="entry name" value="IMPORTIN-7, 8, 11"/>
    <property type="match status" value="1"/>
</dbReference>
<dbReference type="GeneID" id="30985412"/>
<dbReference type="GO" id="GO:0006606">
    <property type="term" value="P:protein import into nucleus"/>
    <property type="evidence" value="ECO:0007669"/>
    <property type="project" value="EnsemblFungi"/>
</dbReference>
<dbReference type="PROSITE" id="PS50166">
    <property type="entry name" value="IMPORTIN_B_NT"/>
    <property type="match status" value="1"/>
</dbReference>
<feature type="chain" id="PRO_5009162772" evidence="5">
    <location>
        <begin position="18"/>
        <end position="982"/>
    </location>
</feature>
<dbReference type="InterPro" id="IPR001494">
    <property type="entry name" value="Importin-beta_N"/>
</dbReference>
<dbReference type="Pfam" id="PF03810">
    <property type="entry name" value="IBN_N"/>
    <property type="match status" value="1"/>
</dbReference>
<dbReference type="InterPro" id="IPR016024">
    <property type="entry name" value="ARM-type_fold"/>
</dbReference>
<evidence type="ECO:0000256" key="5">
    <source>
        <dbReference type="SAM" id="SignalP"/>
    </source>
</evidence>
<dbReference type="EMBL" id="KV453913">
    <property type="protein sequence ID" value="ODV78847.1"/>
    <property type="molecule type" value="Genomic_DNA"/>
</dbReference>
<keyword evidence="4" id="KW-0539">Nucleus</keyword>
<dbReference type="GO" id="GO:0031267">
    <property type="term" value="F:small GTPase binding"/>
    <property type="evidence" value="ECO:0007669"/>
    <property type="project" value="InterPro"/>
</dbReference>
<name>A0A1E4SH83_9ASCO</name>
<dbReference type="OrthoDB" id="361693at2759"/>
<evidence type="ECO:0000259" key="6">
    <source>
        <dbReference type="PROSITE" id="PS50166"/>
    </source>
</evidence>
<dbReference type="SMART" id="SM00913">
    <property type="entry name" value="IBN_N"/>
    <property type="match status" value="1"/>
</dbReference>
<dbReference type="SUPFAM" id="SSF48371">
    <property type="entry name" value="ARM repeat"/>
    <property type="match status" value="1"/>
</dbReference>
<dbReference type="GO" id="GO:0008139">
    <property type="term" value="F:nuclear localization sequence binding"/>
    <property type="evidence" value="ECO:0007669"/>
    <property type="project" value="EnsemblFungi"/>
</dbReference>
<comment type="similarity">
    <text evidence="2">Belongs to the importin beta family.</text>
</comment>
<dbReference type="STRING" id="984487.A0A1E4SH83"/>
<dbReference type="AlphaFoldDB" id="A0A1E4SH83"/>
<dbReference type="Pfam" id="PF25758">
    <property type="entry name" value="TPR_IPO11"/>
    <property type="match status" value="1"/>
</dbReference>
<comment type="subcellular location">
    <subcellularLocation>
        <location evidence="1">Nucleus</location>
    </subcellularLocation>
</comment>